<evidence type="ECO:0000313" key="3">
    <source>
        <dbReference type="Proteomes" id="UP000095282"/>
    </source>
</evidence>
<protein>
    <submittedName>
        <fullName evidence="4">EF-hand domain-containing protein</fullName>
    </submittedName>
</protein>
<keyword evidence="3" id="KW-1185">Reference proteome</keyword>
<accession>A0A1I7UC75</accession>
<dbReference type="Proteomes" id="UP000095282">
    <property type="component" value="Unplaced"/>
</dbReference>
<feature type="region of interest" description="Disordered" evidence="1">
    <location>
        <begin position="283"/>
        <end position="327"/>
    </location>
</feature>
<sequence>MHLYSLQISSLFVTFSSAENSLNVSQNNHFLFQNIFFGHLNPTEEKTNQSMIFGKKSSIGNVFYDVQCVEKEKKKSRSILRQLSQLSRRSIDSLSSTLSSPRTPSPRATFSDYPNPCELILLSALQAHVISGDDMRNCSTEIQSLTLSEKQKLVNFFKSDGDASGIIENNAFKAFNCSNLSSDLLKDEGAELLEQLWLKMNNLVIPTLQSMCFPLNEIDASFDVQTLILTAFRDRVLAKLLQDVDQEFPQLKSILLTILVETEEIPASLKTKIDICLGKNPSSSNTKPRYQKKIRSKTDSCLSSKRKSVSWMDDMQDNSRKSSTFCS</sequence>
<dbReference type="WBParaSite" id="Csp11.Scaffold629.g7859.t2">
    <property type="protein sequence ID" value="Csp11.Scaffold629.g7859.t2"/>
    <property type="gene ID" value="Csp11.Scaffold629.g7859"/>
</dbReference>
<evidence type="ECO:0000313" key="4">
    <source>
        <dbReference type="WBParaSite" id="Csp11.Scaffold629.g7859.t2"/>
    </source>
</evidence>
<dbReference type="AlphaFoldDB" id="A0A1I7UC75"/>
<organism evidence="3 4">
    <name type="scientific">Caenorhabditis tropicalis</name>
    <dbReference type="NCBI Taxonomy" id="1561998"/>
    <lineage>
        <taxon>Eukaryota</taxon>
        <taxon>Metazoa</taxon>
        <taxon>Ecdysozoa</taxon>
        <taxon>Nematoda</taxon>
        <taxon>Chromadorea</taxon>
        <taxon>Rhabditida</taxon>
        <taxon>Rhabditina</taxon>
        <taxon>Rhabditomorpha</taxon>
        <taxon>Rhabditoidea</taxon>
        <taxon>Rhabditidae</taxon>
        <taxon>Peloderinae</taxon>
        <taxon>Caenorhabditis</taxon>
    </lineage>
</organism>
<feature type="chain" id="PRO_5009308733" evidence="2">
    <location>
        <begin position="19"/>
        <end position="327"/>
    </location>
</feature>
<evidence type="ECO:0000256" key="1">
    <source>
        <dbReference type="SAM" id="MobiDB-lite"/>
    </source>
</evidence>
<evidence type="ECO:0000256" key="2">
    <source>
        <dbReference type="SAM" id="SignalP"/>
    </source>
</evidence>
<feature type="signal peptide" evidence="2">
    <location>
        <begin position="1"/>
        <end position="18"/>
    </location>
</feature>
<dbReference type="eggNOG" id="ENOG502RJEY">
    <property type="taxonomic scope" value="Eukaryota"/>
</dbReference>
<proteinExistence type="predicted"/>
<reference evidence="4" key="1">
    <citation type="submission" date="2016-11" db="UniProtKB">
        <authorList>
            <consortium name="WormBaseParasite"/>
        </authorList>
    </citation>
    <scope>IDENTIFICATION</scope>
</reference>
<name>A0A1I7UC75_9PELO</name>
<keyword evidence="2" id="KW-0732">Signal</keyword>